<gene>
    <name evidence="1" type="ORF">HKD39_13465</name>
</gene>
<organism evidence="1 2">
    <name type="scientific">Nakamurella aerolata</name>
    <dbReference type="NCBI Taxonomy" id="1656892"/>
    <lineage>
        <taxon>Bacteria</taxon>
        <taxon>Bacillati</taxon>
        <taxon>Actinomycetota</taxon>
        <taxon>Actinomycetes</taxon>
        <taxon>Nakamurellales</taxon>
        <taxon>Nakamurellaceae</taxon>
        <taxon>Nakamurella</taxon>
    </lineage>
</organism>
<name>A0A849AC25_9ACTN</name>
<dbReference type="GO" id="GO:0016740">
    <property type="term" value="F:transferase activity"/>
    <property type="evidence" value="ECO:0007669"/>
    <property type="project" value="UniProtKB-KW"/>
</dbReference>
<dbReference type="EMBL" id="JABEND010000007">
    <property type="protein sequence ID" value="NNG36701.1"/>
    <property type="molecule type" value="Genomic_DNA"/>
</dbReference>
<evidence type="ECO:0000313" key="1">
    <source>
        <dbReference type="EMBL" id="NNG36701.1"/>
    </source>
</evidence>
<keyword evidence="2" id="KW-1185">Reference proteome</keyword>
<evidence type="ECO:0000313" key="2">
    <source>
        <dbReference type="Proteomes" id="UP000562984"/>
    </source>
</evidence>
<comment type="caution">
    <text evidence="1">The sequence shown here is derived from an EMBL/GenBank/DDBJ whole genome shotgun (WGS) entry which is preliminary data.</text>
</comment>
<accession>A0A849AC25</accession>
<protein>
    <submittedName>
        <fullName evidence="1">N-acetyltransferase</fullName>
    </submittedName>
</protein>
<dbReference type="RefSeq" id="WP_171200384.1">
    <property type="nucleotide sequence ID" value="NZ_JABEND010000007.1"/>
</dbReference>
<keyword evidence="1" id="KW-0808">Transferase</keyword>
<sequence length="221" mass="22705">MPRRPHPLQHTISAIAAGRYPEVDGGWTRVPRWRQGVDAVLAVTGRAYLALPSPPDGPSDADLDALGCNGFGGAHDPRVALAIAGTDGRCGVLDMLMAATASGAEQRLVRRDDLASHPRVRSAADVRDEVTSWGYHDKASGDVASIGRGVAGLTEIGIEAEHPGGGSRLAADVLATLPAGELVLAAVSPGNARSVLSLLRAGFRPIGSVQLITHPAGADAP</sequence>
<reference evidence="1 2" key="1">
    <citation type="submission" date="2020-05" db="EMBL/GenBank/DDBJ databases">
        <title>Nakamurella sp. DB0629 isolated from air conditioner.</title>
        <authorList>
            <person name="Kim D.H."/>
            <person name="Kim D.-U."/>
        </authorList>
    </citation>
    <scope>NUCLEOTIDE SEQUENCE [LARGE SCALE GENOMIC DNA]</scope>
    <source>
        <strain evidence="1 2">DB0629</strain>
    </source>
</reference>
<proteinExistence type="predicted"/>
<dbReference type="AlphaFoldDB" id="A0A849AC25"/>
<dbReference type="Proteomes" id="UP000562984">
    <property type="component" value="Unassembled WGS sequence"/>
</dbReference>